<dbReference type="Gene3D" id="1.10.150.190">
    <property type="entry name" value="Translation initiation factor 2, subunit 1, domain 2"/>
    <property type="match status" value="1"/>
</dbReference>
<evidence type="ECO:0000256" key="1">
    <source>
        <dbReference type="ARBA" id="ARBA00007223"/>
    </source>
</evidence>
<evidence type="ECO:0000313" key="6">
    <source>
        <dbReference type="EMBL" id="EPY21232.1"/>
    </source>
</evidence>
<dbReference type="PANTHER" id="PTHR10602">
    <property type="entry name" value="EUKARYOTIC TRANSLATION INITIATION FACTOR 2 SUBUNIT 1"/>
    <property type="match status" value="1"/>
</dbReference>
<dbReference type="GO" id="GO:0003723">
    <property type="term" value="F:RNA binding"/>
    <property type="evidence" value="ECO:0007669"/>
    <property type="project" value="InterPro"/>
</dbReference>
<evidence type="ECO:0000256" key="4">
    <source>
        <dbReference type="SAM" id="Phobius"/>
    </source>
</evidence>
<dbReference type="AlphaFoldDB" id="S9TS73"/>
<dbReference type="Pfam" id="PF07541">
    <property type="entry name" value="EIF_2_alpha"/>
    <property type="match status" value="1"/>
</dbReference>
<keyword evidence="7" id="KW-1185">Reference proteome</keyword>
<dbReference type="SMART" id="SM00316">
    <property type="entry name" value="S1"/>
    <property type="match status" value="1"/>
</dbReference>
<comment type="caution">
    <text evidence="6">The sequence shown here is derived from an EMBL/GenBank/DDBJ whole genome shotgun (WGS) entry which is preliminary data.</text>
</comment>
<feature type="transmembrane region" description="Helical" evidence="4">
    <location>
        <begin position="419"/>
        <end position="437"/>
    </location>
</feature>
<dbReference type="InterPro" id="IPR024054">
    <property type="entry name" value="TIF2_asu_middle_sf"/>
</dbReference>
<keyword evidence="4" id="KW-0812">Transmembrane</keyword>
<dbReference type="GO" id="GO:0033290">
    <property type="term" value="C:eukaryotic 48S preinitiation complex"/>
    <property type="evidence" value="ECO:0007669"/>
    <property type="project" value="TreeGrafter"/>
</dbReference>
<dbReference type="InterPro" id="IPR044126">
    <property type="entry name" value="S1_IF2_alpha"/>
</dbReference>
<feature type="domain" description="S1 motif" evidence="5">
    <location>
        <begin position="130"/>
        <end position="201"/>
    </location>
</feature>
<reference evidence="6 7" key="1">
    <citation type="journal article" date="2013" name="PLoS ONE">
        <title>Predicting the Proteins of Angomonas deanei, Strigomonas culicis and Their Respective Endosymbionts Reveals New Aspects of the Trypanosomatidae Family.</title>
        <authorList>
            <person name="Motta M.C."/>
            <person name="Martins A.C."/>
            <person name="de Souza S.S."/>
            <person name="Catta-Preta C.M."/>
            <person name="Silva R."/>
            <person name="Klein C.C."/>
            <person name="de Almeida L.G."/>
            <person name="de Lima Cunha O."/>
            <person name="Ciapina L.P."/>
            <person name="Brocchi M."/>
            <person name="Colabardini A.C."/>
            <person name="de Araujo Lima B."/>
            <person name="Machado C.R."/>
            <person name="de Almeida Soares C.M."/>
            <person name="Probst C.M."/>
            <person name="de Menezes C.B."/>
            <person name="Thompson C.E."/>
            <person name="Bartholomeu D.C."/>
            <person name="Gradia D.F."/>
            <person name="Pavoni D.P."/>
            <person name="Grisard E.C."/>
            <person name="Fantinatti-Garboggini F."/>
            <person name="Marchini F.K."/>
            <person name="Rodrigues-Luiz G.F."/>
            <person name="Wagner G."/>
            <person name="Goldman G.H."/>
            <person name="Fietto J.L."/>
            <person name="Elias M.C."/>
            <person name="Goldman M.H."/>
            <person name="Sagot M.F."/>
            <person name="Pereira M."/>
            <person name="Stoco P.H."/>
            <person name="de Mendonca-Neto R.P."/>
            <person name="Teixeira S.M."/>
            <person name="Maciel T.E."/>
            <person name="de Oliveira Mendes T.A."/>
            <person name="Urmenyi T.P."/>
            <person name="de Souza W."/>
            <person name="Schenkman S."/>
            <person name="de Vasconcelos A.T."/>
        </authorList>
    </citation>
    <scope>NUCLEOTIDE SEQUENCE [LARGE SCALE GENOMIC DNA]</scope>
</reference>
<keyword evidence="4" id="KW-1133">Transmembrane helix</keyword>
<dbReference type="OrthoDB" id="1685042at2759"/>
<dbReference type="InterPro" id="IPR024055">
    <property type="entry name" value="TIF2_asu_C"/>
</dbReference>
<evidence type="ECO:0000313" key="7">
    <source>
        <dbReference type="Proteomes" id="UP000015354"/>
    </source>
</evidence>
<organism evidence="6 7">
    <name type="scientific">Strigomonas culicis</name>
    <dbReference type="NCBI Taxonomy" id="28005"/>
    <lineage>
        <taxon>Eukaryota</taxon>
        <taxon>Discoba</taxon>
        <taxon>Euglenozoa</taxon>
        <taxon>Kinetoplastea</taxon>
        <taxon>Metakinetoplastina</taxon>
        <taxon>Trypanosomatida</taxon>
        <taxon>Trypanosomatidae</taxon>
        <taxon>Strigomonadinae</taxon>
        <taxon>Strigomonas</taxon>
    </lineage>
</organism>
<gene>
    <name evidence="6" type="ORF">STCU_08643</name>
</gene>
<dbReference type="SUPFAM" id="SSF50249">
    <property type="entry name" value="Nucleic acid-binding proteins"/>
    <property type="match status" value="1"/>
</dbReference>
<dbReference type="SUPFAM" id="SSF116742">
    <property type="entry name" value="eIF2alpha middle domain-like"/>
    <property type="match status" value="1"/>
</dbReference>
<dbReference type="CDD" id="cd04452">
    <property type="entry name" value="S1_IF2_alpha"/>
    <property type="match status" value="1"/>
</dbReference>
<comment type="similarity">
    <text evidence="1">Belongs to the eIF-2-alpha family.</text>
</comment>
<sequence>MTSYRIIDNPETVDYTTKCCARTTDGIYYQIPKDFFRLHPSLVRRKLLLLEPFDVPIDSETMNPLLLALEKVAILSIQATGDGSTDEERLPWMRNLSKKQLKFVYGCLGITSWDGKDAIPFYEKTMPDVNEVVWVKIARVTDASAVVHLLEYGKKEGSIPYTEVTRKRVRSMGKLIKVGRNEAAQVQRIDREKGYIDLSKKQVTAQESRECEARFKKGNDVRSIMCHVADICEVPPMELMEKIAFPLYRRTADKHAWEWLVELNQSKDVQGILGPLNLPQNIIDTLMDTLTKSIRPKMLTLFAEVEITCFECDGVDAIRDVLIVGRTLGNKDPKLAMTVAIVGPPKYSLRIRTEFESEGLNLLTEVIDKMKVEIARRRGQLKVVTSPQATVTQDKDERIMMSKMRRKERTNTGVSVNRLFFFCVSFLFFFILINYFYKVTIHRKVQTKKRNGMRVKEKKEEK</sequence>
<dbReference type="GO" id="GO:0043022">
    <property type="term" value="F:ribosome binding"/>
    <property type="evidence" value="ECO:0007669"/>
    <property type="project" value="TreeGrafter"/>
</dbReference>
<dbReference type="EMBL" id="ATMH01008643">
    <property type="protein sequence ID" value="EPY21232.1"/>
    <property type="molecule type" value="Genomic_DNA"/>
</dbReference>
<dbReference type="InterPro" id="IPR011488">
    <property type="entry name" value="TIF_2_asu"/>
</dbReference>
<evidence type="ECO:0000256" key="3">
    <source>
        <dbReference type="ARBA" id="ARBA00022917"/>
    </source>
</evidence>
<dbReference type="PANTHER" id="PTHR10602:SF0">
    <property type="entry name" value="EUKARYOTIC TRANSLATION INITIATION FACTOR 2 SUBUNIT 1"/>
    <property type="match status" value="1"/>
</dbReference>
<dbReference type="Gene3D" id="3.30.70.1130">
    <property type="entry name" value="EIF_2_alpha"/>
    <property type="match status" value="1"/>
</dbReference>
<dbReference type="Gene3D" id="2.40.50.140">
    <property type="entry name" value="Nucleic acid-binding proteins"/>
    <property type="match status" value="1"/>
</dbReference>
<dbReference type="Proteomes" id="UP000015354">
    <property type="component" value="Unassembled WGS sequence"/>
</dbReference>
<dbReference type="FunFam" id="2.40.50.140:FF:000015">
    <property type="entry name" value="Eukaryotic translation initiation factor 2 subunit alpha"/>
    <property type="match status" value="1"/>
</dbReference>
<keyword evidence="3" id="KW-0648">Protein biosynthesis</keyword>
<keyword evidence="2 6" id="KW-0396">Initiation factor</keyword>
<dbReference type="InterPro" id="IPR012340">
    <property type="entry name" value="NA-bd_OB-fold"/>
</dbReference>
<accession>S9TS73</accession>
<dbReference type="InterPro" id="IPR003029">
    <property type="entry name" value="S1_domain"/>
</dbReference>
<proteinExistence type="inferred from homology"/>
<protein>
    <submittedName>
        <fullName evidence="6">Translation initiation factor 2 subunit 1</fullName>
    </submittedName>
</protein>
<dbReference type="SUPFAM" id="SSF110993">
    <property type="entry name" value="eIF-2-alpha, C-terminal domain"/>
    <property type="match status" value="1"/>
</dbReference>
<evidence type="ECO:0000256" key="2">
    <source>
        <dbReference type="ARBA" id="ARBA00022540"/>
    </source>
</evidence>
<dbReference type="Pfam" id="PF00575">
    <property type="entry name" value="S1"/>
    <property type="match status" value="1"/>
</dbReference>
<dbReference type="GO" id="GO:0003743">
    <property type="term" value="F:translation initiation factor activity"/>
    <property type="evidence" value="ECO:0007669"/>
    <property type="project" value="UniProtKB-KW"/>
</dbReference>
<name>S9TS73_9TRYP</name>
<dbReference type="PROSITE" id="PS50126">
    <property type="entry name" value="S1"/>
    <property type="match status" value="1"/>
</dbReference>
<keyword evidence="4" id="KW-0472">Membrane</keyword>
<dbReference type="GO" id="GO:0005850">
    <property type="term" value="C:eukaryotic translation initiation factor 2 complex"/>
    <property type="evidence" value="ECO:0007669"/>
    <property type="project" value="TreeGrafter"/>
</dbReference>
<evidence type="ECO:0000259" key="5">
    <source>
        <dbReference type="PROSITE" id="PS50126"/>
    </source>
</evidence>